<dbReference type="eggNOG" id="COG3666">
    <property type="taxonomic scope" value="Bacteria"/>
</dbReference>
<sequence length="554" mass="59543">MDNVLVAKGYRPVNRDQQFLLPPDMREWVPPTHPVWTVIEIVDTHLDTSAFHGSRRTGGAGRAGYDPDMLVTLLIWAWSRGVRSSRQIERACSEVVSYRVICAGDTPDHVTISRFRKDNHTACEALFTQVLILAARLGLGRLETIALDGVKIASNASKDANRTEDGLRRAAEAEAARIAAAAAAAHAATDDAEDDLYGEDDPGPGQVPAELADPTTRSARIAEALAQLDAQKQAEQSERDGKAQDYLARLDAGETVMGRVPVGAEVAAAERRLAEAVAAQQAVIERFRGRTASGGGGGFVPKPVDEHHLVRRRRTELDTALRKQGERTAAAGQRRRNITDPDSRLQPLRGGGWLQGYNCQAFTSADGLILATGVGTGPVDYDYFPDMVDKAGKAAQLIDTSRRDTNPVGADPARPAPAPAPEELIGVMLFDAGYCSRANLTSPGPDRLIATGKSHHLEAAAAADPVTGPPPPQADPIQAMTRRLRTEAGIATYRKRSPIAETVFGHAKHNLGFRRFTSRGLDRARSEWAFHAAVHNLGKILTHLTAGTPLPATS</sequence>
<dbReference type="Pfam" id="PF05598">
    <property type="entry name" value="DUF772"/>
    <property type="match status" value="1"/>
</dbReference>
<name>Q0S8V0_RHOJR</name>
<dbReference type="Proteomes" id="UP000008710">
    <property type="component" value="Chromosome"/>
</dbReference>
<dbReference type="Pfam" id="PF13751">
    <property type="entry name" value="DDE_Tnp_1_6"/>
    <property type="match status" value="1"/>
</dbReference>
<feature type="compositionally biased region" description="Acidic residues" evidence="1">
    <location>
        <begin position="190"/>
        <end position="202"/>
    </location>
</feature>
<organism evidence="4 5">
    <name type="scientific">Rhodococcus jostii (strain RHA1)</name>
    <dbReference type="NCBI Taxonomy" id="101510"/>
    <lineage>
        <taxon>Bacteria</taxon>
        <taxon>Bacillati</taxon>
        <taxon>Actinomycetota</taxon>
        <taxon>Actinomycetes</taxon>
        <taxon>Mycobacteriales</taxon>
        <taxon>Nocardiaceae</taxon>
        <taxon>Rhodococcus</taxon>
    </lineage>
</organism>
<evidence type="ECO:0000256" key="1">
    <source>
        <dbReference type="SAM" id="MobiDB-lite"/>
    </source>
</evidence>
<proteinExistence type="predicted"/>
<dbReference type="InterPro" id="IPR025668">
    <property type="entry name" value="Tnp_DDE_dom"/>
</dbReference>
<gene>
    <name evidence="4" type="ordered locus">RHA1_ro04245</name>
</gene>
<dbReference type="PANTHER" id="PTHR33408">
    <property type="entry name" value="TRANSPOSASE"/>
    <property type="match status" value="1"/>
</dbReference>
<accession>Q0S8V0</accession>
<evidence type="ECO:0000259" key="2">
    <source>
        <dbReference type="Pfam" id="PF05598"/>
    </source>
</evidence>
<reference evidence="5" key="1">
    <citation type="journal article" date="2006" name="Proc. Natl. Acad. Sci. U.S.A.">
        <title>The complete genome of Rhodococcus sp. RHA1 provides insights into a catabolic powerhouse.</title>
        <authorList>
            <person name="McLeod M.P."/>
            <person name="Warren R.L."/>
            <person name="Hsiao W.W.L."/>
            <person name="Araki N."/>
            <person name="Myhre M."/>
            <person name="Fernandes C."/>
            <person name="Miyazawa D."/>
            <person name="Wong W."/>
            <person name="Lillquist A.L."/>
            <person name="Wang D."/>
            <person name="Dosanjh M."/>
            <person name="Hara H."/>
            <person name="Petrescu A."/>
            <person name="Morin R.D."/>
            <person name="Yang G."/>
            <person name="Stott J.M."/>
            <person name="Schein J.E."/>
            <person name="Shin H."/>
            <person name="Smailus D."/>
            <person name="Siddiqui A.S."/>
            <person name="Marra M.A."/>
            <person name="Jones S.J.M."/>
            <person name="Holt R."/>
            <person name="Brinkman F.S.L."/>
            <person name="Miyauchi K."/>
            <person name="Fukuda M."/>
            <person name="Davies J.E."/>
            <person name="Mohn W.W."/>
            <person name="Eltis L.D."/>
        </authorList>
    </citation>
    <scope>NUCLEOTIDE SEQUENCE [LARGE SCALE GENOMIC DNA]</scope>
    <source>
        <strain evidence="5">RHA1</strain>
    </source>
</reference>
<feature type="domain" description="Transposase DDE" evidence="3">
    <location>
        <begin position="478"/>
        <end position="540"/>
    </location>
</feature>
<feature type="region of interest" description="Disordered" evidence="1">
    <location>
        <begin position="324"/>
        <end position="345"/>
    </location>
</feature>
<feature type="domain" description="Transposase InsH N-terminal" evidence="2">
    <location>
        <begin position="25"/>
        <end position="117"/>
    </location>
</feature>
<evidence type="ECO:0000259" key="3">
    <source>
        <dbReference type="Pfam" id="PF13751"/>
    </source>
</evidence>
<protein>
    <submittedName>
        <fullName evidence="4">Possible transposase</fullName>
    </submittedName>
</protein>
<feature type="region of interest" description="Disordered" evidence="1">
    <location>
        <begin position="189"/>
        <end position="211"/>
    </location>
</feature>
<evidence type="ECO:0000313" key="5">
    <source>
        <dbReference type="Proteomes" id="UP000008710"/>
    </source>
</evidence>
<dbReference type="KEGG" id="rha:RHA1_ro04245"/>
<dbReference type="EMBL" id="CP000431">
    <property type="protein sequence ID" value="ABG96036.1"/>
    <property type="molecule type" value="Genomic_DNA"/>
</dbReference>
<dbReference type="AlphaFoldDB" id="Q0S8V0"/>
<dbReference type="InterPro" id="IPR008490">
    <property type="entry name" value="Transposase_InsH_N"/>
</dbReference>
<evidence type="ECO:0000313" key="4">
    <source>
        <dbReference type="EMBL" id="ABG96036.1"/>
    </source>
</evidence>
<dbReference type="HOGENOM" id="CLU_021293_12_2_11"/>